<evidence type="ECO:0000313" key="4">
    <source>
        <dbReference type="Proteomes" id="UP000887577"/>
    </source>
</evidence>
<dbReference type="CDD" id="cd06558">
    <property type="entry name" value="crotonase-like"/>
    <property type="match status" value="1"/>
</dbReference>
<sequence>MLRIAAPNFLLSKQLSTVSSRLYSLSKSENIEGLNVTTSNHVCRIEFSRPWKYNAITTEMYHGIPKALQEASANNDVKFVVFAGTGSYYCSGNDLSNFEKAVKIGKE</sequence>
<reference evidence="5" key="1">
    <citation type="submission" date="2022-11" db="UniProtKB">
        <authorList>
            <consortium name="WormBaseParasite"/>
        </authorList>
    </citation>
    <scope>IDENTIFICATION</scope>
</reference>
<dbReference type="PANTHER" id="PTHR43684:SF1">
    <property type="entry name" value="ENOYL-COA DELTA ISOMERASE 2"/>
    <property type="match status" value="1"/>
</dbReference>
<dbReference type="GO" id="GO:0005777">
    <property type="term" value="C:peroxisome"/>
    <property type="evidence" value="ECO:0007669"/>
    <property type="project" value="UniProtKB-SubCell"/>
</dbReference>
<dbReference type="InterPro" id="IPR001753">
    <property type="entry name" value="Enoyl-CoA_hydra/iso"/>
</dbReference>
<dbReference type="GO" id="GO:0004165">
    <property type="term" value="F:delta(3)-delta(2)-enoyl-CoA isomerase activity"/>
    <property type="evidence" value="ECO:0007669"/>
    <property type="project" value="UniProtKB-ARBA"/>
</dbReference>
<keyword evidence="3" id="KW-0413">Isomerase</keyword>
<evidence type="ECO:0000256" key="1">
    <source>
        <dbReference type="ARBA" id="ARBA00004275"/>
    </source>
</evidence>
<protein>
    <submittedName>
        <fullName evidence="5">Uncharacterized protein</fullName>
    </submittedName>
</protein>
<evidence type="ECO:0000256" key="3">
    <source>
        <dbReference type="ARBA" id="ARBA00023235"/>
    </source>
</evidence>
<dbReference type="Gene3D" id="3.90.226.10">
    <property type="entry name" value="2-enoyl-CoA Hydratase, Chain A, domain 1"/>
    <property type="match status" value="1"/>
</dbReference>
<dbReference type="WBParaSite" id="PSU_v2.g17538.t1">
    <property type="protein sequence ID" value="PSU_v2.g17538.t1"/>
    <property type="gene ID" value="PSU_v2.g17538"/>
</dbReference>
<organism evidence="4 5">
    <name type="scientific">Panagrolaimus superbus</name>
    <dbReference type="NCBI Taxonomy" id="310955"/>
    <lineage>
        <taxon>Eukaryota</taxon>
        <taxon>Metazoa</taxon>
        <taxon>Ecdysozoa</taxon>
        <taxon>Nematoda</taxon>
        <taxon>Chromadorea</taxon>
        <taxon>Rhabditida</taxon>
        <taxon>Tylenchina</taxon>
        <taxon>Panagrolaimomorpha</taxon>
        <taxon>Panagrolaimoidea</taxon>
        <taxon>Panagrolaimidae</taxon>
        <taxon>Panagrolaimus</taxon>
    </lineage>
</organism>
<dbReference type="Pfam" id="PF00378">
    <property type="entry name" value="ECH_1"/>
    <property type="match status" value="1"/>
</dbReference>
<keyword evidence="2" id="KW-0576">Peroxisome</keyword>
<dbReference type="PANTHER" id="PTHR43684">
    <property type="match status" value="1"/>
</dbReference>
<accession>A0A914YFK2</accession>
<dbReference type="InterPro" id="IPR051053">
    <property type="entry name" value="ECH/Chromodomain_protein"/>
</dbReference>
<proteinExistence type="predicted"/>
<evidence type="ECO:0000313" key="5">
    <source>
        <dbReference type="WBParaSite" id="PSU_v2.g17538.t1"/>
    </source>
</evidence>
<dbReference type="Proteomes" id="UP000887577">
    <property type="component" value="Unplaced"/>
</dbReference>
<dbReference type="InterPro" id="IPR029045">
    <property type="entry name" value="ClpP/crotonase-like_dom_sf"/>
</dbReference>
<dbReference type="SUPFAM" id="SSF52096">
    <property type="entry name" value="ClpP/crotonase"/>
    <property type="match status" value="1"/>
</dbReference>
<dbReference type="AlphaFoldDB" id="A0A914YFK2"/>
<name>A0A914YFK2_9BILA</name>
<comment type="subcellular location">
    <subcellularLocation>
        <location evidence="1">Peroxisome</location>
    </subcellularLocation>
</comment>
<evidence type="ECO:0000256" key="2">
    <source>
        <dbReference type="ARBA" id="ARBA00023140"/>
    </source>
</evidence>
<keyword evidence="4" id="KW-1185">Reference proteome</keyword>